<feature type="transmembrane region" description="Helical" evidence="6">
    <location>
        <begin position="56"/>
        <end position="77"/>
    </location>
</feature>
<evidence type="ECO:0000256" key="2">
    <source>
        <dbReference type="ARBA" id="ARBA00022475"/>
    </source>
</evidence>
<reference evidence="8 9" key="1">
    <citation type="journal article" date="2020" name="Front. Microbiol.">
        <title>Genetic Organization of the aprX-lipA2 Operon Affects the Proteolytic Potential of Pseudomonas Species in Milk.</title>
        <authorList>
            <person name="Maier C."/>
            <person name="Huptas C."/>
            <person name="von Neubeck M."/>
            <person name="Scherer S."/>
            <person name="Wenning M."/>
            <person name="Lucking G."/>
        </authorList>
    </citation>
    <scope>NUCLEOTIDE SEQUENCE [LARGE SCALE GENOMIC DNA]</scope>
    <source>
        <strain evidence="8 9">WS 4671</strain>
    </source>
</reference>
<evidence type="ECO:0000256" key="6">
    <source>
        <dbReference type="SAM" id="Phobius"/>
    </source>
</evidence>
<keyword evidence="5 6" id="KW-0472">Membrane</keyword>
<evidence type="ECO:0000256" key="1">
    <source>
        <dbReference type="ARBA" id="ARBA00004651"/>
    </source>
</evidence>
<gene>
    <name evidence="8" type="ORF">HBO43_25140</name>
</gene>
<dbReference type="RefSeq" id="WP_046382334.1">
    <property type="nucleotide sequence ID" value="NZ_CBDFBJ010000110.1"/>
</dbReference>
<dbReference type="InterPro" id="IPR052053">
    <property type="entry name" value="IM_YidH-like"/>
</dbReference>
<dbReference type="Proteomes" id="UP000552560">
    <property type="component" value="Unassembled WGS sequence"/>
</dbReference>
<keyword evidence="2" id="KW-1003">Cell membrane</keyword>
<comment type="subcellular location">
    <subcellularLocation>
        <location evidence="1">Cell membrane</location>
        <topology evidence="1">Multi-pass membrane protein</topology>
    </subcellularLocation>
</comment>
<organism evidence="8 9">
    <name type="scientific">Pseudomonas veronii</name>
    <dbReference type="NCBI Taxonomy" id="76761"/>
    <lineage>
        <taxon>Bacteria</taxon>
        <taxon>Pseudomonadati</taxon>
        <taxon>Pseudomonadota</taxon>
        <taxon>Gammaproteobacteria</taxon>
        <taxon>Pseudomonadales</taxon>
        <taxon>Pseudomonadaceae</taxon>
        <taxon>Pseudomonas</taxon>
    </lineage>
</organism>
<sequence length="121" mass="13488">MSDLNDPRVFFAAERTLLAWNRTSLSLMAFGFVIERSGLLLQMLKPDAPGSPGKHFSFWIGLAFLMLGSWVACWSSWQYKKVVKTLKPVEIPLGYSVNTGPGINVITAILGVLLMAYLFMM</sequence>
<evidence type="ECO:0000313" key="9">
    <source>
        <dbReference type="Proteomes" id="UP000552560"/>
    </source>
</evidence>
<dbReference type="PANTHER" id="PTHR34187:SF2">
    <property type="entry name" value="DUF202 DOMAIN-CONTAINING PROTEIN"/>
    <property type="match status" value="1"/>
</dbReference>
<evidence type="ECO:0000256" key="5">
    <source>
        <dbReference type="ARBA" id="ARBA00023136"/>
    </source>
</evidence>
<dbReference type="AlphaFoldDB" id="A0A0R3AHF6"/>
<dbReference type="InterPro" id="IPR003807">
    <property type="entry name" value="DUF202"/>
</dbReference>
<feature type="transmembrane region" description="Helical" evidence="6">
    <location>
        <begin position="102"/>
        <end position="120"/>
    </location>
</feature>
<dbReference type="KEGG" id="pvr:PverR02_24115"/>
<evidence type="ECO:0000259" key="7">
    <source>
        <dbReference type="Pfam" id="PF02656"/>
    </source>
</evidence>
<protein>
    <submittedName>
        <fullName evidence="8">DUF202 domain-containing protein</fullName>
    </submittedName>
</protein>
<feature type="domain" description="DUF202" evidence="7">
    <location>
        <begin position="8"/>
        <end position="84"/>
    </location>
</feature>
<dbReference type="PANTHER" id="PTHR34187">
    <property type="entry name" value="FGR18P"/>
    <property type="match status" value="1"/>
</dbReference>
<dbReference type="GeneID" id="47558251"/>
<keyword evidence="4 6" id="KW-1133">Transmembrane helix</keyword>
<accession>A0A0R3AHF6</accession>
<evidence type="ECO:0000256" key="4">
    <source>
        <dbReference type="ARBA" id="ARBA00022989"/>
    </source>
</evidence>
<evidence type="ECO:0000256" key="3">
    <source>
        <dbReference type="ARBA" id="ARBA00022692"/>
    </source>
</evidence>
<name>A0A0R3AHF6_PSEVE</name>
<keyword evidence="3 6" id="KW-0812">Transmembrane</keyword>
<dbReference type="OrthoDB" id="582337at2"/>
<evidence type="ECO:0000313" key="8">
    <source>
        <dbReference type="EMBL" id="NMX99877.1"/>
    </source>
</evidence>
<comment type="caution">
    <text evidence="8">The sequence shown here is derived from an EMBL/GenBank/DDBJ whole genome shotgun (WGS) entry which is preliminary data.</text>
</comment>
<proteinExistence type="predicted"/>
<dbReference type="EMBL" id="JAAQWE010000031">
    <property type="protein sequence ID" value="NMX99877.1"/>
    <property type="molecule type" value="Genomic_DNA"/>
</dbReference>
<dbReference type="Pfam" id="PF02656">
    <property type="entry name" value="DUF202"/>
    <property type="match status" value="1"/>
</dbReference>
<dbReference type="GO" id="GO:0005886">
    <property type="term" value="C:plasma membrane"/>
    <property type="evidence" value="ECO:0007669"/>
    <property type="project" value="UniProtKB-SubCell"/>
</dbReference>